<evidence type="ECO:0000256" key="1">
    <source>
        <dbReference type="ARBA" id="ARBA00022573"/>
    </source>
</evidence>
<comment type="catalytic activity">
    <reaction evidence="5">
        <text>Co-precorrin-5B + S-adenosyl-L-methionine = Co-precorrin-6A + S-adenosyl-L-homocysteine</text>
        <dbReference type="Rhea" id="RHEA:26285"/>
        <dbReference type="ChEBI" id="CHEBI:57856"/>
        <dbReference type="ChEBI" id="CHEBI:59789"/>
        <dbReference type="ChEBI" id="CHEBI:60063"/>
        <dbReference type="ChEBI" id="CHEBI:60064"/>
        <dbReference type="EC" id="2.1.1.195"/>
    </reaction>
</comment>
<comment type="similarity">
    <text evidence="5">Belongs to the CbiD family.</text>
</comment>
<dbReference type="Proteomes" id="UP000538292">
    <property type="component" value="Unassembled WGS sequence"/>
</dbReference>
<dbReference type="NCBIfam" id="TIGR00312">
    <property type="entry name" value="cbiD"/>
    <property type="match status" value="1"/>
</dbReference>
<dbReference type="RefSeq" id="WP_181742166.1">
    <property type="nucleotide sequence ID" value="NZ_JACEOL010000065.1"/>
</dbReference>
<protein>
    <recommendedName>
        <fullName evidence="5">Cobalt-precorrin-5B C(1)-methyltransferase</fullName>
        <ecNumber evidence="5">2.1.1.195</ecNumber>
    </recommendedName>
    <alternativeName>
        <fullName evidence="5">Cobalt-precorrin-6A synthase</fullName>
    </alternativeName>
</protein>
<dbReference type="PANTHER" id="PTHR35863">
    <property type="entry name" value="COBALT-PRECORRIN-5B C(1)-METHYLTRANSFERASE"/>
    <property type="match status" value="1"/>
</dbReference>
<dbReference type="AlphaFoldDB" id="A0A7W1XUT7"/>
<evidence type="ECO:0000313" key="6">
    <source>
        <dbReference type="EMBL" id="MBA4603693.1"/>
    </source>
</evidence>
<evidence type="ECO:0000256" key="5">
    <source>
        <dbReference type="HAMAP-Rule" id="MF_00787"/>
    </source>
</evidence>
<comment type="caution">
    <text evidence="6">The sequence shown here is derived from an EMBL/GenBank/DDBJ whole genome shotgun (WGS) entry which is preliminary data.</text>
</comment>
<evidence type="ECO:0000256" key="2">
    <source>
        <dbReference type="ARBA" id="ARBA00022603"/>
    </source>
</evidence>
<evidence type="ECO:0000313" key="7">
    <source>
        <dbReference type="Proteomes" id="UP000538292"/>
    </source>
</evidence>
<keyword evidence="3 5" id="KW-0808">Transferase</keyword>
<dbReference type="InterPro" id="IPR036074">
    <property type="entry name" value="CbiD_sf"/>
</dbReference>
<accession>A0A7W1XUT7</accession>
<dbReference type="EMBL" id="JACEOL010000065">
    <property type="protein sequence ID" value="MBA4603693.1"/>
    <property type="molecule type" value="Genomic_DNA"/>
</dbReference>
<comment type="pathway">
    <text evidence="5">Cofactor biosynthesis; adenosylcobalamin biosynthesis; cob(II)yrinate a,c-diamide from sirohydrochlorin (anaerobic route): step 6/10.</text>
</comment>
<evidence type="ECO:0000256" key="4">
    <source>
        <dbReference type="ARBA" id="ARBA00022691"/>
    </source>
</evidence>
<dbReference type="GO" id="GO:0032259">
    <property type="term" value="P:methylation"/>
    <property type="evidence" value="ECO:0007669"/>
    <property type="project" value="UniProtKB-KW"/>
</dbReference>
<evidence type="ECO:0000256" key="3">
    <source>
        <dbReference type="ARBA" id="ARBA00022679"/>
    </source>
</evidence>
<dbReference type="GO" id="GO:0019251">
    <property type="term" value="P:anaerobic cobalamin biosynthetic process"/>
    <property type="evidence" value="ECO:0007669"/>
    <property type="project" value="UniProtKB-UniRule"/>
</dbReference>
<organism evidence="6 7">
    <name type="scientific">Thermoactinomyces mirandus</name>
    <dbReference type="NCBI Taxonomy" id="2756294"/>
    <lineage>
        <taxon>Bacteria</taxon>
        <taxon>Bacillati</taxon>
        <taxon>Bacillota</taxon>
        <taxon>Bacilli</taxon>
        <taxon>Bacillales</taxon>
        <taxon>Thermoactinomycetaceae</taxon>
        <taxon>Thermoactinomyces</taxon>
    </lineage>
</organism>
<name>A0A7W1XUT7_9BACL</name>
<dbReference type="SUPFAM" id="SSF111342">
    <property type="entry name" value="CbiD-like"/>
    <property type="match status" value="1"/>
</dbReference>
<dbReference type="PIRSF" id="PIRSF026782">
    <property type="entry name" value="CbiD"/>
    <property type="match status" value="1"/>
</dbReference>
<reference evidence="6 7" key="1">
    <citation type="submission" date="2020-07" db="EMBL/GenBank/DDBJ databases">
        <title>Thermoactinomyces phylogeny.</title>
        <authorList>
            <person name="Dunlap C."/>
        </authorList>
    </citation>
    <scope>NUCLEOTIDE SEQUENCE [LARGE SCALE GENOMIC DNA]</scope>
    <source>
        <strain evidence="6 7">AMNI-1</strain>
    </source>
</reference>
<keyword evidence="4 5" id="KW-0949">S-adenosyl-L-methionine</keyword>
<dbReference type="EC" id="2.1.1.195" evidence="5"/>
<keyword evidence="2 5" id="KW-0489">Methyltransferase</keyword>
<dbReference type="PANTHER" id="PTHR35863:SF1">
    <property type="entry name" value="COBALT-PRECORRIN-5B C(1)-METHYLTRANSFERASE"/>
    <property type="match status" value="1"/>
</dbReference>
<dbReference type="Pfam" id="PF01888">
    <property type="entry name" value="CbiD"/>
    <property type="match status" value="1"/>
</dbReference>
<keyword evidence="1 5" id="KW-0169">Cobalamin biosynthesis</keyword>
<dbReference type="HAMAP" id="MF_00787">
    <property type="entry name" value="CbiD"/>
    <property type="match status" value="1"/>
</dbReference>
<dbReference type="Gene3D" id="3.30.2110.10">
    <property type="entry name" value="CbiD-like"/>
    <property type="match status" value="1"/>
</dbReference>
<sequence length="368" mass="38381">MKKQAESRQSTKLRSGYTTGACATAATKAALLSLITGRAAREVEILLPIGKKAKFSIDQARVSEESAKCSVIKDGGDDPDATHGARIVSTVSWSDEPGIRLDGGAGVGKVTKLGLPVPVGEAAINPVPRKMIREAVTDVLSSFAIHRGVKVVISVPGGEKIAKKTLNERLGIVGGISILGTRGTVIPFSTAAYRASVAQAVQVAGANGNRHLVFTTGGRSEKAAQKIYPELPEEAFVQAGNFIGFALKHAKQAGVLKVTLAGMMGKLSKVARGEMNAHSGNSTVDCNFLAQVAEKAGASPTLAAGIRKANNATHAGQLIEQEGNSLFFTLLCERICRACLVYVEGGIKLETVLVKLSGERLGRAEISG</sequence>
<keyword evidence="7" id="KW-1185">Reference proteome</keyword>
<dbReference type="InterPro" id="IPR002748">
    <property type="entry name" value="CbiD"/>
</dbReference>
<dbReference type="UniPathway" id="UPA00148">
    <property type="reaction ID" value="UER00227"/>
</dbReference>
<dbReference type="NCBIfam" id="NF000849">
    <property type="entry name" value="PRK00075.1-1"/>
    <property type="match status" value="1"/>
</dbReference>
<dbReference type="GO" id="GO:0008168">
    <property type="term" value="F:methyltransferase activity"/>
    <property type="evidence" value="ECO:0007669"/>
    <property type="project" value="UniProtKB-UniRule"/>
</dbReference>
<comment type="function">
    <text evidence="5">Catalyzes the methylation of C-1 in cobalt-precorrin-5B to form cobalt-precorrin-6A.</text>
</comment>
<proteinExistence type="inferred from homology"/>
<gene>
    <name evidence="5" type="primary">cbiD</name>
    <name evidence="6" type="ORF">H2C83_15605</name>
</gene>